<dbReference type="PANTHER" id="PTHR38768:SF1">
    <property type="entry name" value="UPF0502 PROTEIN YCEH"/>
    <property type="match status" value="1"/>
</dbReference>
<evidence type="ECO:0000313" key="4">
    <source>
        <dbReference type="Proteomes" id="UP000317839"/>
    </source>
</evidence>
<dbReference type="RefSeq" id="WP_142940860.1">
    <property type="nucleotide sequence ID" value="NZ_VIKR01000001.1"/>
</dbReference>
<dbReference type="HAMAP" id="MF_01584">
    <property type="entry name" value="UPF0502"/>
    <property type="match status" value="1"/>
</dbReference>
<dbReference type="PANTHER" id="PTHR38768">
    <property type="entry name" value="UPF0502 PROTEIN YCEH"/>
    <property type="match status" value="1"/>
</dbReference>
<protein>
    <submittedName>
        <fullName evidence="3">DUF480 domain-containing protein</fullName>
    </submittedName>
</protein>
<dbReference type="OrthoDB" id="9784785at2"/>
<dbReference type="Gene3D" id="1.10.10.10">
    <property type="entry name" value="Winged helix-like DNA-binding domain superfamily/Winged helix DNA-binding domain"/>
    <property type="match status" value="2"/>
</dbReference>
<dbReference type="SUPFAM" id="SSF46785">
    <property type="entry name" value="Winged helix' DNA-binding domain"/>
    <property type="match status" value="2"/>
</dbReference>
<name>A0A545TJA5_9GAMM</name>
<proteinExistence type="inferred from homology"/>
<accession>A0A545TJA5</accession>
<feature type="region of interest" description="Disordered" evidence="2">
    <location>
        <begin position="174"/>
        <end position="202"/>
    </location>
</feature>
<dbReference type="Proteomes" id="UP000317839">
    <property type="component" value="Unassembled WGS sequence"/>
</dbReference>
<feature type="compositionally biased region" description="Acidic residues" evidence="2">
    <location>
        <begin position="174"/>
        <end position="184"/>
    </location>
</feature>
<dbReference type="AlphaFoldDB" id="A0A545TJA5"/>
<comment type="caution">
    <text evidence="3">The sequence shown here is derived from an EMBL/GenBank/DDBJ whole genome shotgun (WGS) entry which is preliminary data.</text>
</comment>
<dbReference type="InterPro" id="IPR036388">
    <property type="entry name" value="WH-like_DNA-bd_sf"/>
</dbReference>
<sequence length="228" mass="25970">MISLYTHHELRVIGCLIEKSITTPDQYPLSLNSLTNACNQKSNREPVVSMSEIEVQDAVDSLIEKNVIYQQFSTSSRVPKYLHRFCNTEFGDLQLTTQELGIICVLFLRGPQTPGELRTRTNRLCEFTNVTETEAVLNELVSKQYIIKLAKEPGRRESRYKHCFGLITDSDLNSEDDSNADEGSDMLQSTTSAKSAESNHETDKFAMLEERVLMLELELEELKKRLSI</sequence>
<dbReference type="InterPro" id="IPR007432">
    <property type="entry name" value="DUF480"/>
</dbReference>
<dbReference type="EMBL" id="VIKR01000001">
    <property type="protein sequence ID" value="TQV77287.1"/>
    <property type="molecule type" value="Genomic_DNA"/>
</dbReference>
<evidence type="ECO:0000256" key="1">
    <source>
        <dbReference type="HAMAP-Rule" id="MF_01584"/>
    </source>
</evidence>
<comment type="similarity">
    <text evidence="1">Belongs to the UPF0502 family.</text>
</comment>
<keyword evidence="4" id="KW-1185">Reference proteome</keyword>
<dbReference type="InterPro" id="IPR036390">
    <property type="entry name" value="WH_DNA-bd_sf"/>
</dbReference>
<dbReference type="Pfam" id="PF04337">
    <property type="entry name" value="DUF480"/>
    <property type="match status" value="1"/>
</dbReference>
<feature type="compositionally biased region" description="Polar residues" evidence="2">
    <location>
        <begin position="186"/>
        <end position="196"/>
    </location>
</feature>
<organism evidence="3 4">
    <name type="scientific">Aliikangiella marina</name>
    <dbReference type="NCBI Taxonomy" id="1712262"/>
    <lineage>
        <taxon>Bacteria</taxon>
        <taxon>Pseudomonadati</taxon>
        <taxon>Pseudomonadota</taxon>
        <taxon>Gammaproteobacteria</taxon>
        <taxon>Oceanospirillales</taxon>
        <taxon>Pleioneaceae</taxon>
        <taxon>Aliikangiella</taxon>
    </lineage>
</organism>
<evidence type="ECO:0000313" key="3">
    <source>
        <dbReference type="EMBL" id="TQV77287.1"/>
    </source>
</evidence>
<reference evidence="3 4" key="1">
    <citation type="submission" date="2019-06" db="EMBL/GenBank/DDBJ databases">
        <title>Draft genome of Aliikangiella marina GYP-15.</title>
        <authorList>
            <person name="Wang G."/>
        </authorList>
    </citation>
    <scope>NUCLEOTIDE SEQUENCE [LARGE SCALE GENOMIC DNA]</scope>
    <source>
        <strain evidence="3 4">GYP-15</strain>
    </source>
</reference>
<gene>
    <name evidence="3" type="ORF">FLL45_04900</name>
</gene>
<evidence type="ECO:0000256" key="2">
    <source>
        <dbReference type="SAM" id="MobiDB-lite"/>
    </source>
</evidence>